<dbReference type="PANTHER" id="PTHR43329">
    <property type="entry name" value="EPOXIDE HYDROLASE"/>
    <property type="match status" value="1"/>
</dbReference>
<dbReference type="EMBL" id="JAJGCB010000032">
    <property type="protein sequence ID" value="KAJ8986736.1"/>
    <property type="molecule type" value="Genomic_DNA"/>
</dbReference>
<reference evidence="5" key="1">
    <citation type="submission" date="2023-01" db="EMBL/GenBank/DDBJ databases">
        <title>Exophiala dermititidis isolated from Cystic Fibrosis Patient.</title>
        <authorList>
            <person name="Kurbessoian T."/>
            <person name="Crocker A."/>
            <person name="Murante D."/>
            <person name="Hogan D.A."/>
            <person name="Stajich J.E."/>
        </authorList>
    </citation>
    <scope>NUCLEOTIDE SEQUENCE</scope>
    <source>
        <strain evidence="5">Ex8</strain>
    </source>
</reference>
<proteinExistence type="inferred from homology"/>
<accession>A0AAN6EK47</accession>
<dbReference type="Pfam" id="PF00561">
    <property type="entry name" value="Abhydrolase_1"/>
    <property type="match status" value="1"/>
</dbReference>
<organism evidence="5 6">
    <name type="scientific">Exophiala dermatitidis</name>
    <name type="common">Black yeast-like fungus</name>
    <name type="synonym">Wangiella dermatitidis</name>
    <dbReference type="NCBI Taxonomy" id="5970"/>
    <lineage>
        <taxon>Eukaryota</taxon>
        <taxon>Fungi</taxon>
        <taxon>Dikarya</taxon>
        <taxon>Ascomycota</taxon>
        <taxon>Pezizomycotina</taxon>
        <taxon>Eurotiomycetes</taxon>
        <taxon>Chaetothyriomycetidae</taxon>
        <taxon>Chaetothyriales</taxon>
        <taxon>Herpotrichiellaceae</taxon>
        <taxon>Exophiala</taxon>
    </lineage>
</organism>
<keyword evidence="1" id="KW-0378">Hydrolase</keyword>
<comment type="caution">
    <text evidence="5">The sequence shown here is derived from an EMBL/GenBank/DDBJ whole genome shotgun (WGS) entry which is preliminary data.</text>
</comment>
<evidence type="ECO:0000259" key="4">
    <source>
        <dbReference type="Pfam" id="PF00561"/>
    </source>
</evidence>
<comment type="similarity">
    <text evidence="2">Belongs to the AB hydrolase superfamily. Epoxide hydrolase family.</text>
</comment>
<evidence type="ECO:0000313" key="5">
    <source>
        <dbReference type="EMBL" id="KAJ8986736.1"/>
    </source>
</evidence>
<dbReference type="InterPro" id="IPR000639">
    <property type="entry name" value="Epox_hydrolase-like"/>
</dbReference>
<evidence type="ECO:0000256" key="1">
    <source>
        <dbReference type="ARBA" id="ARBA00022801"/>
    </source>
</evidence>
<dbReference type="InterPro" id="IPR000073">
    <property type="entry name" value="AB_hydrolase_1"/>
</dbReference>
<name>A0AAN6EK47_EXODE</name>
<keyword evidence="3" id="KW-1133">Transmembrane helix</keyword>
<sequence length="488" mass="54300">MAANVLTQVVKSASFYAFGVFNWFLYLGFSVQSGAFFRRDSEQDKLQYAIARDQFWNLSQAPFPGFTHFFYTLRNDVKLHYISNRDGPSSDNLIVLLHGFPDSSMLWRYLLREPAMPASEATIVCVDLPGFGGSDSLKAYDTEVLEALTEFVIAMRDKYISSEDSGSPSTYIVGHDWGCVLGFRLAAEAPWLADRFILTNAPYPEHAFANKDRVLNSASKIFKQFMRSPRQNFGCLSKSFKTLKPLLWQTFVMGYIFVFNLPPIFVKSLGVGGNYSFIRGCHRFAYGRGAKEYPVQEAMAATFGPSPQECKTSTVPSSNAEAGETYGPTVLERAKSPAEAFWNMTGYYRDGAATRPWVKSLETIADLYALEEMASRSSSVSRRSSVSNSLFAEPVKGSLKAPTYVLWGENDTACSRPICLDGLGDYLGKDSEVTILPRSGHWTPIERESRSALALAIASFAKRHAEPVPNMTANVRQVYPDAVLMAKK</sequence>
<dbReference type="GO" id="GO:0016787">
    <property type="term" value="F:hydrolase activity"/>
    <property type="evidence" value="ECO:0007669"/>
    <property type="project" value="UniProtKB-KW"/>
</dbReference>
<dbReference type="InterPro" id="IPR029058">
    <property type="entry name" value="AB_hydrolase_fold"/>
</dbReference>
<dbReference type="SUPFAM" id="SSF53474">
    <property type="entry name" value="alpha/beta-Hydrolases"/>
    <property type="match status" value="1"/>
</dbReference>
<gene>
    <name evidence="5" type="ORF">HRR80_009185</name>
</gene>
<dbReference type="Gene3D" id="3.40.50.1820">
    <property type="entry name" value="alpha/beta hydrolase"/>
    <property type="match status" value="1"/>
</dbReference>
<keyword evidence="3" id="KW-0472">Membrane</keyword>
<evidence type="ECO:0000256" key="3">
    <source>
        <dbReference type="SAM" id="Phobius"/>
    </source>
</evidence>
<keyword evidence="3" id="KW-0812">Transmembrane</keyword>
<protein>
    <recommendedName>
        <fullName evidence="4">AB hydrolase-1 domain-containing protein</fullName>
    </recommendedName>
</protein>
<evidence type="ECO:0000313" key="6">
    <source>
        <dbReference type="Proteomes" id="UP001161757"/>
    </source>
</evidence>
<evidence type="ECO:0000256" key="2">
    <source>
        <dbReference type="ARBA" id="ARBA00038334"/>
    </source>
</evidence>
<dbReference type="PRINTS" id="PR00412">
    <property type="entry name" value="EPOXHYDRLASE"/>
</dbReference>
<dbReference type="AlphaFoldDB" id="A0AAN6EK47"/>
<feature type="domain" description="AB hydrolase-1" evidence="4">
    <location>
        <begin position="93"/>
        <end position="233"/>
    </location>
</feature>
<feature type="transmembrane region" description="Helical" evidence="3">
    <location>
        <begin position="15"/>
        <end position="37"/>
    </location>
</feature>
<dbReference type="Proteomes" id="UP001161757">
    <property type="component" value="Unassembled WGS sequence"/>
</dbReference>